<keyword evidence="3" id="KW-1185">Reference proteome</keyword>
<accession>A0ABQ9WH78</accession>
<comment type="caution">
    <text evidence="2">The sequence shown here is derived from an EMBL/GenBank/DDBJ whole genome shotgun (WGS) entry which is preliminary data.</text>
</comment>
<feature type="non-terminal residue" evidence="2">
    <location>
        <position position="1"/>
    </location>
</feature>
<dbReference type="EMBL" id="JASSZA010000001">
    <property type="protein sequence ID" value="KAK2120986.1"/>
    <property type="molecule type" value="Genomic_DNA"/>
</dbReference>
<reference evidence="2 3" key="1">
    <citation type="submission" date="2023-05" db="EMBL/GenBank/DDBJ databases">
        <title>B98-5 Cell Line De Novo Hybrid Assembly: An Optical Mapping Approach.</title>
        <authorList>
            <person name="Kananen K."/>
            <person name="Auerbach J.A."/>
            <person name="Kautto E."/>
            <person name="Blachly J.S."/>
        </authorList>
    </citation>
    <scope>NUCLEOTIDE SEQUENCE [LARGE SCALE GENOMIC DNA]</scope>
    <source>
        <strain evidence="2">B95-8</strain>
        <tissue evidence="2">Cell line</tissue>
    </source>
</reference>
<evidence type="ECO:0000313" key="3">
    <source>
        <dbReference type="Proteomes" id="UP001266305"/>
    </source>
</evidence>
<dbReference type="Proteomes" id="UP001266305">
    <property type="component" value="Unassembled WGS sequence"/>
</dbReference>
<organism evidence="2 3">
    <name type="scientific">Saguinus oedipus</name>
    <name type="common">Cotton-top tamarin</name>
    <name type="synonym">Oedipomidas oedipus</name>
    <dbReference type="NCBI Taxonomy" id="9490"/>
    <lineage>
        <taxon>Eukaryota</taxon>
        <taxon>Metazoa</taxon>
        <taxon>Chordata</taxon>
        <taxon>Craniata</taxon>
        <taxon>Vertebrata</taxon>
        <taxon>Euteleostomi</taxon>
        <taxon>Mammalia</taxon>
        <taxon>Eutheria</taxon>
        <taxon>Euarchontoglires</taxon>
        <taxon>Primates</taxon>
        <taxon>Haplorrhini</taxon>
        <taxon>Platyrrhini</taxon>
        <taxon>Cebidae</taxon>
        <taxon>Callitrichinae</taxon>
        <taxon>Saguinus</taxon>
    </lineage>
</organism>
<feature type="non-terminal residue" evidence="2">
    <location>
        <position position="76"/>
    </location>
</feature>
<proteinExistence type="predicted"/>
<protein>
    <submittedName>
        <fullName evidence="2">Uncharacterized protein</fullName>
    </submittedName>
</protein>
<feature type="region of interest" description="Disordered" evidence="1">
    <location>
        <begin position="1"/>
        <end position="56"/>
    </location>
</feature>
<feature type="compositionally biased region" description="Basic and acidic residues" evidence="1">
    <location>
        <begin position="28"/>
        <end position="51"/>
    </location>
</feature>
<sequence length="76" mass="8272">VCLNSRPGSREQVGPTGVQLPYRAEQGSLEKEGEREDGTELGGHRASDTREMGSQMRPCCSCHHAALQTEHGHVTQ</sequence>
<name>A0ABQ9WH78_SAGOE</name>
<evidence type="ECO:0000313" key="2">
    <source>
        <dbReference type="EMBL" id="KAK2120986.1"/>
    </source>
</evidence>
<evidence type="ECO:0000256" key="1">
    <source>
        <dbReference type="SAM" id="MobiDB-lite"/>
    </source>
</evidence>
<gene>
    <name evidence="2" type="ORF">P7K49_002372</name>
</gene>